<dbReference type="SUPFAM" id="SSF52087">
    <property type="entry name" value="CRAL/TRIO domain"/>
    <property type="match status" value="1"/>
</dbReference>
<accession>A0A2U1PS46</accession>
<keyword evidence="3" id="KW-1185">Reference proteome</keyword>
<dbReference type="OrthoDB" id="1434354at2759"/>
<evidence type="ECO:0000259" key="1">
    <source>
        <dbReference type="PROSITE" id="PS50191"/>
    </source>
</evidence>
<evidence type="ECO:0000313" key="3">
    <source>
        <dbReference type="Proteomes" id="UP000245207"/>
    </source>
</evidence>
<dbReference type="PANTHER" id="PTHR46277:SF20">
    <property type="entry name" value="CRAL-TRIO LIPID BINDING DOMAIN, CRAL_TRIO DOMAIN SUPERFAMILY"/>
    <property type="match status" value="1"/>
</dbReference>
<name>A0A2U1PS46_ARTAN</name>
<sequence length="243" mass="28354">MANPHEFKLNQMKEAIKMLGSSTEKYGDPTYQRFLIDRSMDPKKAAKMFVEWQKWRSSFVPLGFIPNSEIPEQLEQRKLFFSGFSKNGHPVWILDADKYYPVKDQDQYKKFVVQFLDKAIASGMKGKEIGNEKIVAIIDMQNAGYKYVDANRLITCIKIIQTYYPERLAKLYMLNMPWFFRGVWKMVALALEKETLDKVMIVSNEKERTQFMAEIGEDALPKEFGGNAKLQAYKDIEARRLQC</sequence>
<dbReference type="AlphaFoldDB" id="A0A2U1PS46"/>
<dbReference type="PROSITE" id="PS50191">
    <property type="entry name" value="CRAL_TRIO"/>
    <property type="match status" value="1"/>
</dbReference>
<proteinExistence type="predicted"/>
<dbReference type="PANTHER" id="PTHR46277">
    <property type="entry name" value="OS03G0850700 PROTEIN"/>
    <property type="match status" value="1"/>
</dbReference>
<dbReference type="SMART" id="SM00516">
    <property type="entry name" value="SEC14"/>
    <property type="match status" value="1"/>
</dbReference>
<feature type="domain" description="CRAL-TRIO" evidence="1">
    <location>
        <begin position="67"/>
        <end position="232"/>
    </location>
</feature>
<dbReference type="EMBL" id="PKPP01000802">
    <property type="protein sequence ID" value="PWA88571.1"/>
    <property type="molecule type" value="Genomic_DNA"/>
</dbReference>
<dbReference type="SUPFAM" id="SSF46938">
    <property type="entry name" value="CRAL/TRIO N-terminal domain"/>
    <property type="match status" value="1"/>
</dbReference>
<dbReference type="InterPro" id="IPR001251">
    <property type="entry name" value="CRAL-TRIO_dom"/>
</dbReference>
<dbReference type="InterPro" id="IPR036865">
    <property type="entry name" value="CRAL-TRIO_dom_sf"/>
</dbReference>
<dbReference type="InterPro" id="IPR036273">
    <property type="entry name" value="CRAL/TRIO_N_dom_sf"/>
</dbReference>
<dbReference type="Proteomes" id="UP000245207">
    <property type="component" value="Unassembled WGS sequence"/>
</dbReference>
<organism evidence="2 3">
    <name type="scientific">Artemisia annua</name>
    <name type="common">Sweet wormwood</name>
    <dbReference type="NCBI Taxonomy" id="35608"/>
    <lineage>
        <taxon>Eukaryota</taxon>
        <taxon>Viridiplantae</taxon>
        <taxon>Streptophyta</taxon>
        <taxon>Embryophyta</taxon>
        <taxon>Tracheophyta</taxon>
        <taxon>Spermatophyta</taxon>
        <taxon>Magnoliopsida</taxon>
        <taxon>eudicotyledons</taxon>
        <taxon>Gunneridae</taxon>
        <taxon>Pentapetalae</taxon>
        <taxon>asterids</taxon>
        <taxon>campanulids</taxon>
        <taxon>Asterales</taxon>
        <taxon>Asteraceae</taxon>
        <taxon>Asteroideae</taxon>
        <taxon>Anthemideae</taxon>
        <taxon>Artemisiinae</taxon>
        <taxon>Artemisia</taxon>
    </lineage>
</organism>
<dbReference type="CDD" id="cd00170">
    <property type="entry name" value="SEC14"/>
    <property type="match status" value="1"/>
</dbReference>
<comment type="caution">
    <text evidence="2">The sequence shown here is derived from an EMBL/GenBank/DDBJ whole genome shotgun (WGS) entry which is preliminary data.</text>
</comment>
<evidence type="ECO:0000313" key="2">
    <source>
        <dbReference type="EMBL" id="PWA88571.1"/>
    </source>
</evidence>
<dbReference type="Pfam" id="PF00650">
    <property type="entry name" value="CRAL_TRIO"/>
    <property type="match status" value="1"/>
</dbReference>
<protein>
    <submittedName>
        <fullName evidence="2">CRAL-TRIO lipid binding domain-containing protein</fullName>
    </submittedName>
</protein>
<gene>
    <name evidence="2" type="ORF">CTI12_AA119600</name>
</gene>
<dbReference type="STRING" id="35608.A0A2U1PS46"/>
<reference evidence="2 3" key="1">
    <citation type="journal article" date="2018" name="Mol. Plant">
        <title>The genome of Artemisia annua provides insight into the evolution of Asteraceae family and artemisinin biosynthesis.</title>
        <authorList>
            <person name="Shen Q."/>
            <person name="Zhang L."/>
            <person name="Liao Z."/>
            <person name="Wang S."/>
            <person name="Yan T."/>
            <person name="Shi P."/>
            <person name="Liu M."/>
            <person name="Fu X."/>
            <person name="Pan Q."/>
            <person name="Wang Y."/>
            <person name="Lv Z."/>
            <person name="Lu X."/>
            <person name="Zhang F."/>
            <person name="Jiang W."/>
            <person name="Ma Y."/>
            <person name="Chen M."/>
            <person name="Hao X."/>
            <person name="Li L."/>
            <person name="Tang Y."/>
            <person name="Lv G."/>
            <person name="Zhou Y."/>
            <person name="Sun X."/>
            <person name="Brodelius P.E."/>
            <person name="Rose J.K.C."/>
            <person name="Tang K."/>
        </authorList>
    </citation>
    <scope>NUCLEOTIDE SEQUENCE [LARGE SCALE GENOMIC DNA]</scope>
    <source>
        <strain evidence="3">cv. Huhao1</strain>
        <tissue evidence="2">Leaf</tissue>
    </source>
</reference>
<dbReference type="Gene3D" id="3.40.525.10">
    <property type="entry name" value="CRAL-TRIO lipid binding domain"/>
    <property type="match status" value="1"/>
</dbReference>